<evidence type="ECO:0000313" key="2">
    <source>
        <dbReference type="EMBL" id="ASJ70940.1"/>
    </source>
</evidence>
<dbReference type="RefSeq" id="WP_088916432.1">
    <property type="nucleotide sequence ID" value="NZ_CP018632.1"/>
</dbReference>
<dbReference type="EMBL" id="CP018632">
    <property type="protein sequence ID" value="ASJ70940.1"/>
    <property type="molecule type" value="Genomic_DNA"/>
</dbReference>
<evidence type="ECO:0000259" key="1">
    <source>
        <dbReference type="Pfam" id="PF20658"/>
    </source>
</evidence>
<protein>
    <submittedName>
        <fullName evidence="2">Malate synthase G</fullName>
        <ecNumber evidence="2">2.3.3.9</ecNumber>
    </submittedName>
</protein>
<dbReference type="KEGG" id="gai:IMCC3135_04135"/>
<organism evidence="2 3">
    <name type="scientific">Granulosicoccus antarcticus IMCC3135</name>
    <dbReference type="NCBI Taxonomy" id="1192854"/>
    <lineage>
        <taxon>Bacteria</taxon>
        <taxon>Pseudomonadati</taxon>
        <taxon>Pseudomonadota</taxon>
        <taxon>Gammaproteobacteria</taxon>
        <taxon>Chromatiales</taxon>
        <taxon>Granulosicoccaceae</taxon>
        <taxon>Granulosicoccus</taxon>
    </lineage>
</organism>
<evidence type="ECO:0000313" key="3">
    <source>
        <dbReference type="Proteomes" id="UP000250079"/>
    </source>
</evidence>
<keyword evidence="2" id="KW-0808">Transferase</keyword>
<dbReference type="GO" id="GO:0009436">
    <property type="term" value="P:glyoxylate catabolic process"/>
    <property type="evidence" value="ECO:0007669"/>
    <property type="project" value="TreeGrafter"/>
</dbReference>
<accession>A0A2Z2NQ69</accession>
<reference evidence="2 3" key="1">
    <citation type="submission" date="2016-12" db="EMBL/GenBank/DDBJ databases">
        <authorList>
            <person name="Song W.-J."/>
            <person name="Kurnit D.M."/>
        </authorList>
    </citation>
    <scope>NUCLEOTIDE SEQUENCE [LARGE SCALE GENOMIC DNA]</scope>
    <source>
        <strain evidence="2 3">IMCC3135</strain>
    </source>
</reference>
<dbReference type="Pfam" id="PF20658">
    <property type="entry name" value="MSG_insertion"/>
    <property type="match status" value="1"/>
</dbReference>
<dbReference type="Proteomes" id="UP000250079">
    <property type="component" value="Chromosome"/>
</dbReference>
<dbReference type="InterPro" id="IPR011076">
    <property type="entry name" value="Malate_synth_sf"/>
</dbReference>
<dbReference type="InterPro" id="IPR006253">
    <property type="entry name" value="Malate_synthG"/>
</dbReference>
<dbReference type="EC" id="2.3.3.9" evidence="2"/>
<dbReference type="PANTHER" id="PTHR42739:SF1">
    <property type="entry name" value="MALATE SYNTHASE G"/>
    <property type="match status" value="1"/>
</dbReference>
<name>A0A2Z2NQ69_9GAMM</name>
<dbReference type="GO" id="GO:0005829">
    <property type="term" value="C:cytosol"/>
    <property type="evidence" value="ECO:0007669"/>
    <property type="project" value="TreeGrafter"/>
</dbReference>
<keyword evidence="2" id="KW-0012">Acyltransferase</keyword>
<dbReference type="InterPro" id="IPR048357">
    <property type="entry name" value="MSG_insertion"/>
</dbReference>
<dbReference type="Gene3D" id="2.170.170.11">
    <property type="entry name" value="Malate synthase G - maily-beta sub-domain"/>
    <property type="match status" value="1"/>
</dbReference>
<dbReference type="OrthoDB" id="9762054at2"/>
<dbReference type="PANTHER" id="PTHR42739">
    <property type="entry name" value="MALATE SYNTHASE G"/>
    <property type="match status" value="1"/>
</dbReference>
<sequence>MGMNQQFRTTTSWDQAIDMLDHSFPLSEGSHGTAIAYLSYFDHLLVIQADGSATGLAKPAQFVEASGIEEAPCCILLEHNGLQVEIEPGRQCAVQGQAHPGHRMQLLTQIDTSL</sequence>
<dbReference type="GO" id="GO:0000287">
    <property type="term" value="F:magnesium ion binding"/>
    <property type="evidence" value="ECO:0007669"/>
    <property type="project" value="TreeGrafter"/>
</dbReference>
<keyword evidence="3" id="KW-1185">Reference proteome</keyword>
<dbReference type="GO" id="GO:0004474">
    <property type="term" value="F:malate synthase activity"/>
    <property type="evidence" value="ECO:0007669"/>
    <property type="project" value="UniProtKB-EC"/>
</dbReference>
<feature type="domain" description="Malate synthase G alpha-beta insertion" evidence="1">
    <location>
        <begin position="16"/>
        <end position="79"/>
    </location>
</feature>
<gene>
    <name evidence="2" type="primary">glcB_1</name>
    <name evidence="2" type="ORF">IMCC3135_04135</name>
</gene>
<dbReference type="SUPFAM" id="SSF51645">
    <property type="entry name" value="Malate synthase G"/>
    <property type="match status" value="1"/>
</dbReference>
<proteinExistence type="predicted"/>
<dbReference type="AlphaFoldDB" id="A0A2Z2NQ69"/>
<dbReference type="GO" id="GO:0006097">
    <property type="term" value="P:glyoxylate cycle"/>
    <property type="evidence" value="ECO:0007669"/>
    <property type="project" value="InterPro"/>
</dbReference>